<feature type="domain" description="HTH tetR-type" evidence="3">
    <location>
        <begin position="1"/>
        <end position="61"/>
    </location>
</feature>
<dbReference type="PANTHER" id="PTHR43479:SF11">
    <property type="entry name" value="ACREF_ENVCD OPERON REPRESSOR-RELATED"/>
    <property type="match status" value="1"/>
</dbReference>
<name>A0A369LMA0_9ACTN</name>
<dbReference type="Pfam" id="PF00440">
    <property type="entry name" value="TetR_N"/>
    <property type="match status" value="1"/>
</dbReference>
<dbReference type="PANTHER" id="PTHR43479">
    <property type="entry name" value="ACREF/ENVCD OPERON REPRESSOR-RELATED"/>
    <property type="match status" value="1"/>
</dbReference>
<proteinExistence type="predicted"/>
<evidence type="ECO:0000256" key="2">
    <source>
        <dbReference type="PROSITE-ProRule" id="PRU00335"/>
    </source>
</evidence>
<dbReference type="InterPro" id="IPR009057">
    <property type="entry name" value="Homeodomain-like_sf"/>
</dbReference>
<dbReference type="GO" id="GO:0003677">
    <property type="term" value="F:DNA binding"/>
    <property type="evidence" value="ECO:0007669"/>
    <property type="project" value="UniProtKB-UniRule"/>
</dbReference>
<accession>A0A369LMA0</accession>
<protein>
    <submittedName>
        <fullName evidence="4">TetR/AcrR family transcriptional regulator</fullName>
    </submittedName>
</protein>
<dbReference type="PROSITE" id="PS01081">
    <property type="entry name" value="HTH_TETR_1"/>
    <property type="match status" value="1"/>
</dbReference>
<comment type="caution">
    <text evidence="4">The sequence shown here is derived from an EMBL/GenBank/DDBJ whole genome shotgun (WGS) entry which is preliminary data.</text>
</comment>
<dbReference type="PRINTS" id="PR00455">
    <property type="entry name" value="HTHTETR"/>
</dbReference>
<dbReference type="EMBL" id="PPTO01000002">
    <property type="protein sequence ID" value="RDB60711.1"/>
    <property type="molecule type" value="Genomic_DNA"/>
</dbReference>
<dbReference type="AlphaFoldDB" id="A0A369LMA0"/>
<dbReference type="InterPro" id="IPR023772">
    <property type="entry name" value="DNA-bd_HTH_TetR-type_CS"/>
</dbReference>
<dbReference type="Proteomes" id="UP000253975">
    <property type="component" value="Unassembled WGS sequence"/>
</dbReference>
<evidence type="ECO:0000313" key="4">
    <source>
        <dbReference type="EMBL" id="RDB60711.1"/>
    </source>
</evidence>
<evidence type="ECO:0000259" key="3">
    <source>
        <dbReference type="PROSITE" id="PS50977"/>
    </source>
</evidence>
<evidence type="ECO:0000256" key="1">
    <source>
        <dbReference type="ARBA" id="ARBA00023125"/>
    </source>
</evidence>
<dbReference type="InterPro" id="IPR050624">
    <property type="entry name" value="HTH-type_Tx_Regulator"/>
</dbReference>
<reference evidence="4 5" key="1">
    <citation type="journal article" date="2018" name="Elife">
        <title>Discovery and characterization of a prevalent human gut bacterial enzyme sufficient for the inactivation of a family of plant toxins.</title>
        <authorList>
            <person name="Koppel N."/>
            <person name="Bisanz J.E."/>
            <person name="Pandelia M.E."/>
            <person name="Turnbaugh P.J."/>
            <person name="Balskus E.P."/>
        </authorList>
    </citation>
    <scope>NUCLEOTIDE SEQUENCE [LARGE SCALE GENOMIC DNA]</scope>
    <source>
        <strain evidence="4 5">OB21 GAM31</strain>
    </source>
</reference>
<dbReference type="InterPro" id="IPR001647">
    <property type="entry name" value="HTH_TetR"/>
</dbReference>
<evidence type="ECO:0000313" key="5">
    <source>
        <dbReference type="Proteomes" id="UP000253975"/>
    </source>
</evidence>
<organism evidence="4 5">
    <name type="scientific">Slackia isoflavoniconvertens</name>
    <dbReference type="NCBI Taxonomy" id="572010"/>
    <lineage>
        <taxon>Bacteria</taxon>
        <taxon>Bacillati</taxon>
        <taxon>Actinomycetota</taxon>
        <taxon>Coriobacteriia</taxon>
        <taxon>Eggerthellales</taxon>
        <taxon>Eggerthellaceae</taxon>
        <taxon>Slackia</taxon>
    </lineage>
</organism>
<dbReference type="RefSeq" id="WP_114614895.1">
    <property type="nucleotide sequence ID" value="NZ_PPTO01000002.1"/>
</dbReference>
<sequence>MDRKLEIIQCARELIEERGLAKTSVAAITERMNVARTLFYHYFPSKEDLVAAVLDTYVDEFIASLKEWNAQRVEGDIEGALDTIVALIRDQLFDNDNAHKPFRRALATHENASLYLRFINRVADASATYIVETTVADFGRLHKVRIDHVYETFYMLILGIVGYMRQHPEASDDVLKDIIAQTLHFEREREQSHHTA</sequence>
<gene>
    <name evidence="4" type="ORF">C1881_02205</name>
</gene>
<dbReference type="SUPFAM" id="SSF46689">
    <property type="entry name" value="Homeodomain-like"/>
    <property type="match status" value="1"/>
</dbReference>
<dbReference type="Gene3D" id="1.10.357.10">
    <property type="entry name" value="Tetracycline Repressor, domain 2"/>
    <property type="match status" value="1"/>
</dbReference>
<dbReference type="PROSITE" id="PS50977">
    <property type="entry name" value="HTH_TETR_2"/>
    <property type="match status" value="1"/>
</dbReference>
<keyword evidence="1 2" id="KW-0238">DNA-binding</keyword>
<feature type="DNA-binding region" description="H-T-H motif" evidence="2">
    <location>
        <begin position="24"/>
        <end position="43"/>
    </location>
</feature>